<evidence type="ECO:0000313" key="1">
    <source>
        <dbReference type="EMBL" id="NBI54669.1"/>
    </source>
</evidence>
<name>A0ABW9YLI7_9GAMM</name>
<evidence type="ECO:0000313" key="2">
    <source>
        <dbReference type="Proteomes" id="UP000738517"/>
    </source>
</evidence>
<accession>A0ABW9YLI7</accession>
<sequence>MSGITFTRRPMPVIPDHRPMYKISLLLLVLKECSVGGKSSLIRLHLFNWALKSEQRTKQLILSAEEKQLTFDIWGMDPTVNFAINHAIANGLMIKISTGYKISSKGEEFLSKYNVKEQFRANEYFFNAVKKKISQKMVDQVALRWKSEI</sequence>
<reference evidence="1 2" key="1">
    <citation type="journal article" date="2017" name="Int. J. Syst. Evol. Microbiol.">
        <title>Photobacterium alginatilyticum sp. nov., a marine bacterium isolated from bottom seawater.</title>
        <authorList>
            <person name="Wang X."/>
            <person name="Wang Y."/>
            <person name="Yang X."/>
            <person name="Sun H."/>
            <person name="Li B."/>
            <person name="Zhang X.H."/>
        </authorList>
    </citation>
    <scope>NUCLEOTIDE SEQUENCE [LARGE SCALE GENOMIC DNA]</scope>
    <source>
        <strain evidence="1 2">P03D4</strain>
    </source>
</reference>
<keyword evidence="2" id="KW-1185">Reference proteome</keyword>
<comment type="caution">
    <text evidence="1">The sequence shown here is derived from an EMBL/GenBank/DDBJ whole genome shotgun (WGS) entry which is preliminary data.</text>
</comment>
<protein>
    <submittedName>
        <fullName evidence="1">Uncharacterized protein</fullName>
    </submittedName>
</protein>
<gene>
    <name evidence="1" type="ORF">EIZ48_19325</name>
</gene>
<dbReference type="EMBL" id="RSEJ01000022">
    <property type="protein sequence ID" value="NBI54669.1"/>
    <property type="molecule type" value="Genomic_DNA"/>
</dbReference>
<organism evidence="1 2">
    <name type="scientific">Photobacterium alginatilyticum</name>
    <dbReference type="NCBI Taxonomy" id="1775171"/>
    <lineage>
        <taxon>Bacteria</taxon>
        <taxon>Pseudomonadati</taxon>
        <taxon>Pseudomonadota</taxon>
        <taxon>Gammaproteobacteria</taxon>
        <taxon>Vibrionales</taxon>
        <taxon>Vibrionaceae</taxon>
        <taxon>Photobacterium</taxon>
    </lineage>
</organism>
<dbReference type="Proteomes" id="UP000738517">
    <property type="component" value="Unassembled WGS sequence"/>
</dbReference>
<proteinExistence type="predicted"/>
<dbReference type="RefSeq" id="WP_160654938.1">
    <property type="nucleotide sequence ID" value="NZ_RSEJ01000022.1"/>
</dbReference>